<evidence type="ECO:0000256" key="1">
    <source>
        <dbReference type="ARBA" id="ARBA00022741"/>
    </source>
</evidence>
<dbReference type="InterPro" id="IPR000719">
    <property type="entry name" value="Prot_kinase_dom"/>
</dbReference>
<dbReference type="InterPro" id="IPR011009">
    <property type="entry name" value="Kinase-like_dom_sf"/>
</dbReference>
<reference evidence="4 5" key="1">
    <citation type="submission" date="2014-04" db="EMBL/GenBank/DDBJ databases">
        <authorList>
            <consortium name="DOE Joint Genome Institute"/>
            <person name="Kuo A."/>
            <person name="Girlanda M."/>
            <person name="Perotto S."/>
            <person name="Kohler A."/>
            <person name="Nagy L.G."/>
            <person name="Floudas D."/>
            <person name="Copeland A."/>
            <person name="Barry K.W."/>
            <person name="Cichocki N."/>
            <person name="Veneault-Fourrey C."/>
            <person name="LaButti K."/>
            <person name="Lindquist E.A."/>
            <person name="Lipzen A."/>
            <person name="Lundell T."/>
            <person name="Morin E."/>
            <person name="Murat C."/>
            <person name="Sun H."/>
            <person name="Tunlid A."/>
            <person name="Henrissat B."/>
            <person name="Grigoriev I.V."/>
            <person name="Hibbett D.S."/>
            <person name="Martin F."/>
            <person name="Nordberg H.P."/>
            <person name="Cantor M.N."/>
            <person name="Hua S.X."/>
        </authorList>
    </citation>
    <scope>NUCLEOTIDE SEQUENCE [LARGE SCALE GENOMIC DNA]</scope>
    <source>
        <strain evidence="4 5">MUT 4182</strain>
    </source>
</reference>
<dbReference type="PROSITE" id="PS50011">
    <property type="entry name" value="PROTEIN_KINASE_DOM"/>
    <property type="match status" value="1"/>
</dbReference>
<accession>A0A0C3LVG9</accession>
<dbReference type="EMBL" id="KN823043">
    <property type="protein sequence ID" value="KIO25362.1"/>
    <property type="molecule type" value="Genomic_DNA"/>
</dbReference>
<evidence type="ECO:0000313" key="5">
    <source>
        <dbReference type="Proteomes" id="UP000054248"/>
    </source>
</evidence>
<name>A0A0C3LVG9_9AGAM</name>
<keyword evidence="5" id="KW-1185">Reference proteome</keyword>
<dbReference type="Gene3D" id="1.10.510.10">
    <property type="entry name" value="Transferase(Phosphotransferase) domain 1"/>
    <property type="match status" value="1"/>
</dbReference>
<evidence type="ECO:0000259" key="3">
    <source>
        <dbReference type="PROSITE" id="PS50011"/>
    </source>
</evidence>
<dbReference type="AlphaFoldDB" id="A0A0C3LVG9"/>
<dbReference type="GO" id="GO:0004672">
    <property type="term" value="F:protein kinase activity"/>
    <property type="evidence" value="ECO:0007669"/>
    <property type="project" value="InterPro"/>
</dbReference>
<feature type="domain" description="Protein kinase" evidence="3">
    <location>
        <begin position="1"/>
        <end position="112"/>
    </location>
</feature>
<feature type="non-terminal residue" evidence="4">
    <location>
        <position position="1"/>
    </location>
</feature>
<dbReference type="OrthoDB" id="346907at2759"/>
<gene>
    <name evidence="4" type="ORF">M407DRAFT_48892</name>
</gene>
<dbReference type="GO" id="GO:0005886">
    <property type="term" value="C:plasma membrane"/>
    <property type="evidence" value="ECO:0007669"/>
    <property type="project" value="TreeGrafter"/>
</dbReference>
<dbReference type="PANTHER" id="PTHR27001">
    <property type="entry name" value="OS01G0253100 PROTEIN"/>
    <property type="match status" value="1"/>
</dbReference>
<organism evidence="4 5">
    <name type="scientific">Tulasnella calospora MUT 4182</name>
    <dbReference type="NCBI Taxonomy" id="1051891"/>
    <lineage>
        <taxon>Eukaryota</taxon>
        <taxon>Fungi</taxon>
        <taxon>Dikarya</taxon>
        <taxon>Basidiomycota</taxon>
        <taxon>Agaricomycotina</taxon>
        <taxon>Agaricomycetes</taxon>
        <taxon>Cantharellales</taxon>
        <taxon>Tulasnellaceae</taxon>
        <taxon>Tulasnella</taxon>
    </lineage>
</organism>
<keyword evidence="1" id="KW-0547">Nucleotide-binding</keyword>
<proteinExistence type="predicted"/>
<dbReference type="PANTHER" id="PTHR27001:SF931">
    <property type="entry name" value="OS11G0664100 PROTEIN"/>
    <property type="match status" value="1"/>
</dbReference>
<protein>
    <recommendedName>
        <fullName evidence="3">Protein kinase domain-containing protein</fullName>
    </recommendedName>
</protein>
<dbReference type="PROSITE" id="PS00108">
    <property type="entry name" value="PROTEIN_KINASE_ST"/>
    <property type="match status" value="1"/>
</dbReference>
<dbReference type="SUPFAM" id="SSF56112">
    <property type="entry name" value="Protein kinase-like (PK-like)"/>
    <property type="match status" value="1"/>
</dbReference>
<dbReference type="Proteomes" id="UP000054248">
    <property type="component" value="Unassembled WGS sequence"/>
</dbReference>
<evidence type="ECO:0000313" key="4">
    <source>
        <dbReference type="EMBL" id="KIO25362.1"/>
    </source>
</evidence>
<dbReference type="InterPro" id="IPR008271">
    <property type="entry name" value="Ser/Thr_kinase_AS"/>
</dbReference>
<keyword evidence="2" id="KW-0067">ATP-binding</keyword>
<dbReference type="Pfam" id="PF00069">
    <property type="entry name" value="Pkinase"/>
    <property type="match status" value="1"/>
</dbReference>
<dbReference type="HOGENOM" id="CLU_000288_7_22_1"/>
<feature type="non-terminal residue" evidence="4">
    <location>
        <position position="112"/>
    </location>
</feature>
<sequence length="112" mass="12522">FTKHLARELCIWARLKHPNILDLIGYCLNSQMTTARFISPLMASGNIEEYLGHTQEPVSNSLRLKLLADALNGLVYLHGLTPPICHADIKPENVLITDRIDAILCDFGIARL</sequence>
<dbReference type="GO" id="GO:0005524">
    <property type="term" value="F:ATP binding"/>
    <property type="evidence" value="ECO:0007669"/>
    <property type="project" value="UniProtKB-KW"/>
</dbReference>
<reference evidence="5" key="2">
    <citation type="submission" date="2015-01" db="EMBL/GenBank/DDBJ databases">
        <title>Evolutionary Origins and Diversification of the Mycorrhizal Mutualists.</title>
        <authorList>
            <consortium name="DOE Joint Genome Institute"/>
            <consortium name="Mycorrhizal Genomics Consortium"/>
            <person name="Kohler A."/>
            <person name="Kuo A."/>
            <person name="Nagy L.G."/>
            <person name="Floudas D."/>
            <person name="Copeland A."/>
            <person name="Barry K.W."/>
            <person name="Cichocki N."/>
            <person name="Veneault-Fourrey C."/>
            <person name="LaButti K."/>
            <person name="Lindquist E.A."/>
            <person name="Lipzen A."/>
            <person name="Lundell T."/>
            <person name="Morin E."/>
            <person name="Murat C."/>
            <person name="Riley R."/>
            <person name="Ohm R."/>
            <person name="Sun H."/>
            <person name="Tunlid A."/>
            <person name="Henrissat B."/>
            <person name="Grigoriev I.V."/>
            <person name="Hibbett D.S."/>
            <person name="Martin F."/>
        </authorList>
    </citation>
    <scope>NUCLEOTIDE SEQUENCE [LARGE SCALE GENOMIC DNA]</scope>
    <source>
        <strain evidence="5">MUT 4182</strain>
    </source>
</reference>
<evidence type="ECO:0000256" key="2">
    <source>
        <dbReference type="ARBA" id="ARBA00022840"/>
    </source>
</evidence>